<evidence type="ECO:0000313" key="4">
    <source>
        <dbReference type="Proteomes" id="UP000664521"/>
    </source>
</evidence>
<feature type="region of interest" description="Disordered" evidence="1">
    <location>
        <begin position="641"/>
        <end position="663"/>
    </location>
</feature>
<feature type="region of interest" description="Disordered" evidence="1">
    <location>
        <begin position="551"/>
        <end position="611"/>
    </location>
</feature>
<dbReference type="Proteomes" id="UP000664521">
    <property type="component" value="Unassembled WGS sequence"/>
</dbReference>
<evidence type="ECO:0000259" key="2">
    <source>
        <dbReference type="Pfam" id="PF06985"/>
    </source>
</evidence>
<feature type="region of interest" description="Disordered" evidence="1">
    <location>
        <begin position="527"/>
        <end position="546"/>
    </location>
</feature>
<evidence type="ECO:0000313" key="3">
    <source>
        <dbReference type="EMBL" id="CAF9902787.1"/>
    </source>
</evidence>
<dbReference type="AlphaFoldDB" id="A0A8H3ECA7"/>
<dbReference type="EMBL" id="CAJPDS010000001">
    <property type="protein sequence ID" value="CAF9902787.1"/>
    <property type="molecule type" value="Genomic_DNA"/>
</dbReference>
<feature type="domain" description="Heterokaryon incompatibility" evidence="2">
    <location>
        <begin position="90"/>
        <end position="230"/>
    </location>
</feature>
<organism evidence="3 4">
    <name type="scientific">Heterodermia speciosa</name>
    <dbReference type="NCBI Taxonomy" id="116794"/>
    <lineage>
        <taxon>Eukaryota</taxon>
        <taxon>Fungi</taxon>
        <taxon>Dikarya</taxon>
        <taxon>Ascomycota</taxon>
        <taxon>Pezizomycotina</taxon>
        <taxon>Lecanoromycetes</taxon>
        <taxon>OSLEUM clade</taxon>
        <taxon>Lecanoromycetidae</taxon>
        <taxon>Caliciales</taxon>
        <taxon>Physciaceae</taxon>
        <taxon>Heterodermia</taxon>
    </lineage>
</organism>
<name>A0A8H3ECA7_9LECA</name>
<proteinExistence type="predicted"/>
<keyword evidence="4" id="KW-1185">Reference proteome</keyword>
<evidence type="ECO:0000256" key="1">
    <source>
        <dbReference type="SAM" id="MobiDB-lite"/>
    </source>
</evidence>
<dbReference type="InterPro" id="IPR052895">
    <property type="entry name" value="HetReg/Transcr_Mod"/>
</dbReference>
<comment type="caution">
    <text evidence="3">The sequence shown here is derived from an EMBL/GenBank/DDBJ whole genome shotgun (WGS) entry which is preliminary data.</text>
</comment>
<reference evidence="3" key="1">
    <citation type="submission" date="2021-03" db="EMBL/GenBank/DDBJ databases">
        <authorList>
            <person name="Tagirdzhanova G."/>
        </authorList>
    </citation>
    <scope>NUCLEOTIDE SEQUENCE</scope>
</reference>
<feature type="compositionally biased region" description="Low complexity" evidence="1">
    <location>
        <begin position="527"/>
        <end position="539"/>
    </location>
</feature>
<dbReference type="InterPro" id="IPR010730">
    <property type="entry name" value="HET"/>
</dbReference>
<dbReference type="PANTHER" id="PTHR24148:SF64">
    <property type="entry name" value="HETEROKARYON INCOMPATIBILITY DOMAIN-CONTAINING PROTEIN"/>
    <property type="match status" value="1"/>
</dbReference>
<sequence>MEGYTYHDLNKHDFTRIVIVEPGETPDKLQCSLRTNRRLAHHSSSTKVDASVLTTKPPTATGLFYNQRQSSSFGTTDQDSQTWISENLAYHALSYVWGSLRPDVPIICDGQDCFISRNLDQALRRLRKAKEPLHIWADAMCINQKNILERNEQVARMKQIYQWAENVSIWLGDEDEETDLVVRLLEAHRKKVHEPWFSVRTEFGPHAPEWAAMIKWLNRPWFWRVWTIQEARVAKEAFIHFGPHSISLAIVDSVLSLHVSRDVNHNLAGHLEEAFRLPGLSVRLNESNTWDWDSDKSLLDILLSSRRHQATDPRDKVYGILGLVPNLSEQDLRNPLIKPDYTKATARVYKDAAIFSMMRDQSLRTIQAVYHGDRFLWNQNSLSWVPYWDQQDGPILLGERRGPPRRFLETTESTIPIFNPTKISQGVLSVNGNIKATVRVVLSNISQEELGQRDDRGRATVFDRLWAELRDEIGSPIYEEESHLILDYIEALTVGINGRGEFRRLYGEFFRTVHWMWGHVPVKIRSGDSSPFSSSGNPDETTKREEWDILGPVSDENESDVSIIDSTSVGQCPQKRDEGLVSLVENPSNEGSDRDNSSSKQLSAFQSDDDEELASSMDSAADFFRFDPGICELCEKEQPPSSLHSYLTNDPDHEELPGSKRDPNTFQYRIDSFFQNSWNYGAADGRFGGASLDFLAPCIDACNLRRFFITDDQLFGIGPQAMRPGDIITSLKGATFLCVLRKAETSAAELGIDTETTHNLYHLIGECYIQGERGSLLSDGKSSEDVVFDII</sequence>
<accession>A0A8H3ECA7</accession>
<dbReference type="PANTHER" id="PTHR24148">
    <property type="entry name" value="ANKYRIN REPEAT DOMAIN-CONTAINING PROTEIN 39 HOMOLOG-RELATED"/>
    <property type="match status" value="1"/>
</dbReference>
<dbReference type="Pfam" id="PF06985">
    <property type="entry name" value="HET"/>
    <property type="match status" value="1"/>
</dbReference>
<protein>
    <recommendedName>
        <fullName evidence="2">Heterokaryon incompatibility domain-containing protein</fullName>
    </recommendedName>
</protein>
<feature type="compositionally biased region" description="Basic and acidic residues" evidence="1">
    <location>
        <begin position="650"/>
        <end position="663"/>
    </location>
</feature>
<dbReference type="OrthoDB" id="2157530at2759"/>
<gene>
    <name evidence="3" type="ORF">HETSPECPRED_000006</name>
</gene>